<feature type="compositionally biased region" description="Polar residues" evidence="1">
    <location>
        <begin position="85"/>
        <end position="107"/>
    </location>
</feature>
<feature type="region of interest" description="Disordered" evidence="1">
    <location>
        <begin position="1122"/>
        <end position="1150"/>
    </location>
</feature>
<feature type="compositionally biased region" description="Acidic residues" evidence="1">
    <location>
        <begin position="923"/>
        <end position="947"/>
    </location>
</feature>
<evidence type="ECO:0000313" key="3">
    <source>
        <dbReference type="Proteomes" id="UP001140453"/>
    </source>
</evidence>
<feature type="region of interest" description="Disordered" evidence="1">
    <location>
        <begin position="1054"/>
        <end position="1100"/>
    </location>
</feature>
<feature type="compositionally biased region" description="Polar residues" evidence="1">
    <location>
        <begin position="36"/>
        <end position="63"/>
    </location>
</feature>
<reference evidence="2" key="1">
    <citation type="submission" date="2022-10" db="EMBL/GenBank/DDBJ databases">
        <title>Tapping the CABI collections for fungal endophytes: first genome assemblies for Collariella, Neodidymelliopsis, Ascochyta clinopodiicola, Didymella pomorum, Didymosphaeria variabile, Neocosmospora piperis and Neocucurbitaria cava.</title>
        <authorList>
            <person name="Hill R."/>
        </authorList>
    </citation>
    <scope>NUCLEOTIDE SEQUENCE</scope>
    <source>
        <strain evidence="2">IMI 355082</strain>
    </source>
</reference>
<feature type="region of interest" description="Disordered" evidence="1">
    <location>
        <begin position="903"/>
        <end position="978"/>
    </location>
</feature>
<keyword evidence="3" id="KW-1185">Reference proteome</keyword>
<name>A0A9W8YP49_9PEZI</name>
<evidence type="ECO:0000313" key="2">
    <source>
        <dbReference type="EMBL" id="KAJ4389453.1"/>
    </source>
</evidence>
<dbReference type="EMBL" id="JAPEVB010000004">
    <property type="protein sequence ID" value="KAJ4389453.1"/>
    <property type="molecule type" value="Genomic_DNA"/>
</dbReference>
<comment type="caution">
    <text evidence="2">The sequence shown here is derived from an EMBL/GenBank/DDBJ whole genome shotgun (WGS) entry which is preliminary data.</text>
</comment>
<gene>
    <name evidence="2" type="ORF">N0V93_006921</name>
</gene>
<proteinExistence type="predicted"/>
<feature type="compositionally biased region" description="Polar residues" evidence="1">
    <location>
        <begin position="1135"/>
        <end position="1145"/>
    </location>
</feature>
<dbReference type="Proteomes" id="UP001140453">
    <property type="component" value="Unassembled WGS sequence"/>
</dbReference>
<accession>A0A9W8YP49</accession>
<sequence>MGAPNAPQNLPYGLVETQQVPETLPREKFSQFPMAMQSSYGQQSSIEHTSRPFPSNSSNQQVLPRSRPLDGQSRPIVRQQHNMHHSQQIGHFQSQSNGGQRRHLGNNQQTSPLISQAQTGIQQQNQFVQSQLMPEQHQFSGDSQRFSPFTPRIQMGVLQNLAADALNMSSPQVQSIPQASTRSQHFSLSASQFQPGALQHLANNQPSLSAPQYQTQPHYTQGYLGINAPNLVPSGEMFHELSGDYHHPTGQVDTTSQLFGGMQQSAAASRQILNTVLDQDTEIEYEDGWYQDQAGEEGECREHNYCHRALHRTEQWLDFNTGEGQQADRPIPDDMVEDPLYQQTLLQVQEWQEQYMVPMTEEQQACLAVQETWKKKDNFKGGKRLAELDEDDLEDDIIEEAVRDAKRQRTRHEHLNFHMNAHKVYVQGPENRPELTEMDNGSHDDERVTGFDLDLEILGLTSDFKGEFSGETLSLAQNPFKKPYDHQIFDHNFRLIESICCDWTFMIEVTKHLRVKDIIMLYSVSKTFHNLVNLRFQSTIAAWAQEISPSGWKVFYWKFYGNLAMKDPAGKPWAMPGPVSIPRAPWAGPSRIVSRTHAVRSVPSLKYLAMISQRETRTRDILACLARAGHRLPETMHVTLKKMWMLMDIYTNNLRRGFIRNEDIWTPRDLYNAQMFYVKLQMRFNEPIFGPKSTVLADTFLGLRDGLNPLWRLLRRKDYLEGEQILQQRLKYYCRDSIVQHHLLIGSTFAGVHPYELGNEHKEGWGMGKVHLSRPDELVVEESVRRHLHMEKHIVFMMFWGHVDWKKRLNLVPTEEEMYMSDDELPPLPKTGKYAAHGMWGRCGNVPFEFDNWQPKHSMKARWKTLKREEKLAVIKDDEDEQMRALPFEKDVYEKFWDLPFNANDRDHPDYPGGEPANREQQEQEPDDFDLDTQMGEADDDDNDDSGSLDSFVTDEVSDDSERENREQAMDTDSAGVDEGNVIVQYEYMYEEESLPMPDTIDDDDIITKWDELDPYLQQKIIDDQERIDKQDEKDERTLAIIVNDEMEKLAKVEKEQKESEEAEIQQNGGSSASEGLSIAISPSPYTSPTKKQPKRYNYPGMTDPISLALLERYDRFAPEEFRTDENGNVLRIDQASSGSSSNTHLIELSDYDDYDDEDLKALADEEYDSDQIDFDLNSYQKFLERVGDDGGFRNPGAVDEGKDNAKSQAKPKPKSKKDVKGKGKAIAGESTDEENDYDRGEMAFEGDLDDDIPLPKYDFRKF</sequence>
<organism evidence="2 3">
    <name type="scientific">Gnomoniopsis smithogilvyi</name>
    <dbReference type="NCBI Taxonomy" id="1191159"/>
    <lineage>
        <taxon>Eukaryota</taxon>
        <taxon>Fungi</taxon>
        <taxon>Dikarya</taxon>
        <taxon>Ascomycota</taxon>
        <taxon>Pezizomycotina</taxon>
        <taxon>Sordariomycetes</taxon>
        <taxon>Sordariomycetidae</taxon>
        <taxon>Diaporthales</taxon>
        <taxon>Gnomoniaceae</taxon>
        <taxon>Gnomoniopsis</taxon>
    </lineage>
</organism>
<protein>
    <submittedName>
        <fullName evidence="2">Uncharacterized protein</fullName>
    </submittedName>
</protein>
<feature type="region of interest" description="Disordered" evidence="1">
    <location>
        <begin position="1187"/>
        <end position="1263"/>
    </location>
</feature>
<feature type="region of interest" description="Disordered" evidence="1">
    <location>
        <begin position="1"/>
        <end position="107"/>
    </location>
</feature>
<dbReference type="OrthoDB" id="4966at2759"/>
<evidence type="ECO:0000256" key="1">
    <source>
        <dbReference type="SAM" id="MobiDB-lite"/>
    </source>
</evidence>
<dbReference type="AlphaFoldDB" id="A0A9W8YP49"/>